<keyword evidence="2" id="KW-1185">Reference proteome</keyword>
<evidence type="ECO:0000313" key="1">
    <source>
        <dbReference type="EMBL" id="DBA00756.1"/>
    </source>
</evidence>
<dbReference type="EMBL" id="DAKRPA010000059">
    <property type="protein sequence ID" value="DBA00756.1"/>
    <property type="molecule type" value="Genomic_DNA"/>
</dbReference>
<evidence type="ECO:0000313" key="2">
    <source>
        <dbReference type="Proteomes" id="UP001146120"/>
    </source>
</evidence>
<reference evidence="1" key="2">
    <citation type="journal article" date="2023" name="Microbiol Resour">
        <title>Decontamination and Annotation of the Draft Genome Sequence of the Oomycete Lagenidium giganteum ARSEF 373.</title>
        <authorList>
            <person name="Morgan W.R."/>
            <person name="Tartar A."/>
        </authorList>
    </citation>
    <scope>NUCLEOTIDE SEQUENCE</scope>
    <source>
        <strain evidence="1">ARSEF 373</strain>
    </source>
</reference>
<dbReference type="Proteomes" id="UP001146120">
    <property type="component" value="Unassembled WGS sequence"/>
</dbReference>
<organism evidence="1 2">
    <name type="scientific">Lagenidium giganteum</name>
    <dbReference type="NCBI Taxonomy" id="4803"/>
    <lineage>
        <taxon>Eukaryota</taxon>
        <taxon>Sar</taxon>
        <taxon>Stramenopiles</taxon>
        <taxon>Oomycota</taxon>
        <taxon>Peronosporomycetes</taxon>
        <taxon>Pythiales</taxon>
        <taxon>Pythiaceae</taxon>
    </lineage>
</organism>
<protein>
    <submittedName>
        <fullName evidence="1">Uncharacterized protein</fullName>
    </submittedName>
</protein>
<accession>A0AAV2Z2X3</accession>
<gene>
    <name evidence="1" type="ORF">N0F65_001227</name>
</gene>
<proteinExistence type="predicted"/>
<reference evidence="1" key="1">
    <citation type="submission" date="2022-11" db="EMBL/GenBank/DDBJ databases">
        <authorList>
            <person name="Morgan W.R."/>
            <person name="Tartar A."/>
        </authorList>
    </citation>
    <scope>NUCLEOTIDE SEQUENCE</scope>
    <source>
        <strain evidence="1">ARSEF 373</strain>
    </source>
</reference>
<sequence length="277" mass="30490">MSVAEASWKQLKVKKLDRSQVHSVRLTSVKELVDFLEDLFRARGFDFIRRNDFDNLFTCALEDLMPAAEYMVNLLFAEYDWDVFILADREHQTHTQLLSKDVLAEPRKAREELMVTITGRLAAVKTESVAKTLQFDNVSTDSSPMMKSAEPAASPVVGELAKLVNQGTLNADGAQKMLGGLMNADQQTPQAPPARSHVTTVLQNVSIKVFDGSTKSTNEASQWLKKFNHVAGTLSGPSRDREVKELMSSPAAANPALGSAGKVSTVRTNFPYLSDSK</sequence>
<name>A0AAV2Z2X3_9STRA</name>
<dbReference type="AlphaFoldDB" id="A0AAV2Z2X3"/>
<comment type="caution">
    <text evidence="1">The sequence shown here is derived from an EMBL/GenBank/DDBJ whole genome shotgun (WGS) entry which is preliminary data.</text>
</comment>